<accession>A0A420ED74</accession>
<name>A0A420ED74_9ALTE</name>
<evidence type="ECO:0000313" key="9">
    <source>
        <dbReference type="Proteomes" id="UP000286482"/>
    </source>
</evidence>
<dbReference type="PANTHER" id="PTHR36115:SF10">
    <property type="entry name" value="RDD DOMAIN-CONTAINING PROTEIN"/>
    <property type="match status" value="1"/>
</dbReference>
<dbReference type="GO" id="GO:0005886">
    <property type="term" value="C:plasma membrane"/>
    <property type="evidence" value="ECO:0007669"/>
    <property type="project" value="UniProtKB-SubCell"/>
</dbReference>
<evidence type="ECO:0000256" key="1">
    <source>
        <dbReference type="ARBA" id="ARBA00004651"/>
    </source>
</evidence>
<keyword evidence="4 6" id="KW-1133">Transmembrane helix</keyword>
<keyword evidence="5 6" id="KW-0472">Membrane</keyword>
<dbReference type="RefSeq" id="WP_120354736.1">
    <property type="nucleotide sequence ID" value="NZ_RAQO01000005.1"/>
</dbReference>
<dbReference type="InterPro" id="IPR051791">
    <property type="entry name" value="Pra-immunoreactive"/>
</dbReference>
<feature type="transmembrane region" description="Helical" evidence="6">
    <location>
        <begin position="21"/>
        <end position="49"/>
    </location>
</feature>
<evidence type="ECO:0000259" key="7">
    <source>
        <dbReference type="Pfam" id="PF06271"/>
    </source>
</evidence>
<comment type="subcellular location">
    <subcellularLocation>
        <location evidence="1">Cell membrane</location>
        <topology evidence="1">Multi-pass membrane protein</topology>
    </subcellularLocation>
</comment>
<feature type="domain" description="RDD" evidence="7">
    <location>
        <begin position="14"/>
        <end position="147"/>
    </location>
</feature>
<evidence type="ECO:0000256" key="6">
    <source>
        <dbReference type="SAM" id="Phobius"/>
    </source>
</evidence>
<keyword evidence="2" id="KW-1003">Cell membrane</keyword>
<comment type="caution">
    <text evidence="8">The sequence shown here is derived from an EMBL/GenBank/DDBJ whole genome shotgun (WGS) entry which is preliminary data.</text>
</comment>
<sequence>MSQTKNEQKLPSSGFFRRLGAWIYDAFMAIAIAMVVIMLSLGIVAGGQASGLLVLDEGVQHSQYLVQQWWFQVLIWGSITCFYAVFWSRAGQTIGMRAWRLRVQRPDGSNISFTQALIRVFTAAFGLGNLMVLVTKNNTAFQDLWAKTEMVVLPKVAK</sequence>
<dbReference type="AlphaFoldDB" id="A0A420ED74"/>
<dbReference type="InterPro" id="IPR010432">
    <property type="entry name" value="RDD"/>
</dbReference>
<gene>
    <name evidence="8" type="ORF">DBZ36_09635</name>
</gene>
<keyword evidence="3 6" id="KW-0812">Transmembrane</keyword>
<evidence type="ECO:0000256" key="4">
    <source>
        <dbReference type="ARBA" id="ARBA00022989"/>
    </source>
</evidence>
<feature type="transmembrane region" description="Helical" evidence="6">
    <location>
        <begin position="69"/>
        <end position="90"/>
    </location>
</feature>
<reference evidence="8 9" key="1">
    <citation type="submission" date="2018-09" db="EMBL/GenBank/DDBJ databases">
        <authorList>
            <person name="Wang Z."/>
        </authorList>
    </citation>
    <scope>NUCLEOTIDE SEQUENCE [LARGE SCALE GENOMIC DNA]</scope>
    <source>
        <strain evidence="8 9">ALS 81</strain>
    </source>
</reference>
<dbReference type="PANTHER" id="PTHR36115">
    <property type="entry name" value="PROLINE-RICH ANTIGEN HOMOLOG-RELATED"/>
    <property type="match status" value="1"/>
</dbReference>
<dbReference type="Proteomes" id="UP000286482">
    <property type="component" value="Unassembled WGS sequence"/>
</dbReference>
<proteinExistence type="predicted"/>
<protein>
    <submittedName>
        <fullName evidence="8">RDD family protein</fullName>
    </submittedName>
</protein>
<keyword evidence="9" id="KW-1185">Reference proteome</keyword>
<evidence type="ECO:0000256" key="5">
    <source>
        <dbReference type="ARBA" id="ARBA00023136"/>
    </source>
</evidence>
<evidence type="ECO:0000256" key="2">
    <source>
        <dbReference type="ARBA" id="ARBA00022475"/>
    </source>
</evidence>
<feature type="transmembrane region" description="Helical" evidence="6">
    <location>
        <begin position="111"/>
        <end position="134"/>
    </location>
</feature>
<dbReference type="Pfam" id="PF06271">
    <property type="entry name" value="RDD"/>
    <property type="match status" value="1"/>
</dbReference>
<organism evidence="8 9">
    <name type="scientific">Alginatibacterium sediminis</name>
    <dbReference type="NCBI Taxonomy" id="2164068"/>
    <lineage>
        <taxon>Bacteria</taxon>
        <taxon>Pseudomonadati</taxon>
        <taxon>Pseudomonadota</taxon>
        <taxon>Gammaproteobacteria</taxon>
        <taxon>Alteromonadales</taxon>
        <taxon>Alteromonadaceae</taxon>
        <taxon>Alginatibacterium</taxon>
    </lineage>
</organism>
<evidence type="ECO:0000256" key="3">
    <source>
        <dbReference type="ARBA" id="ARBA00022692"/>
    </source>
</evidence>
<evidence type="ECO:0000313" key="8">
    <source>
        <dbReference type="EMBL" id="RKF18657.1"/>
    </source>
</evidence>
<dbReference type="OrthoDB" id="9793824at2"/>
<dbReference type="EMBL" id="RAQO01000005">
    <property type="protein sequence ID" value="RKF18657.1"/>
    <property type="molecule type" value="Genomic_DNA"/>
</dbReference>